<evidence type="ECO:0000313" key="2">
    <source>
        <dbReference type="EMBL" id="MCA9379093.1"/>
    </source>
</evidence>
<name>A0A955ICY0_9BACT</name>
<protein>
    <submittedName>
        <fullName evidence="2">Uncharacterized protein</fullName>
    </submittedName>
</protein>
<reference evidence="2" key="1">
    <citation type="submission" date="2020-04" db="EMBL/GenBank/DDBJ databases">
        <authorList>
            <person name="Zhang T."/>
        </authorList>
    </citation>
    <scope>NUCLEOTIDE SEQUENCE</scope>
    <source>
        <strain evidence="2">HKST-UBA12</strain>
    </source>
</reference>
<keyword evidence="1" id="KW-0812">Transmembrane</keyword>
<feature type="transmembrane region" description="Helical" evidence="1">
    <location>
        <begin position="47"/>
        <end position="65"/>
    </location>
</feature>
<evidence type="ECO:0000256" key="1">
    <source>
        <dbReference type="SAM" id="Phobius"/>
    </source>
</evidence>
<dbReference type="EMBL" id="JAGQLI010000076">
    <property type="protein sequence ID" value="MCA9379093.1"/>
    <property type="molecule type" value="Genomic_DNA"/>
</dbReference>
<proteinExistence type="predicted"/>
<keyword evidence="1" id="KW-0472">Membrane</keyword>
<gene>
    <name evidence="2" type="ORF">KC640_01570</name>
</gene>
<keyword evidence="1" id="KW-1133">Transmembrane helix</keyword>
<dbReference type="Proteomes" id="UP000760819">
    <property type="component" value="Unassembled WGS sequence"/>
</dbReference>
<accession>A0A955ICY0</accession>
<comment type="caution">
    <text evidence="2">The sequence shown here is derived from an EMBL/GenBank/DDBJ whole genome shotgun (WGS) entry which is preliminary data.</text>
</comment>
<dbReference type="AlphaFoldDB" id="A0A955ICY0"/>
<reference evidence="2" key="2">
    <citation type="journal article" date="2021" name="Microbiome">
        <title>Successional dynamics and alternative stable states in a saline activated sludge microbial community over 9 years.</title>
        <authorList>
            <person name="Wang Y."/>
            <person name="Ye J."/>
            <person name="Ju F."/>
            <person name="Liu L."/>
            <person name="Boyd J.A."/>
            <person name="Deng Y."/>
            <person name="Parks D.H."/>
            <person name="Jiang X."/>
            <person name="Yin X."/>
            <person name="Woodcroft B.J."/>
            <person name="Tyson G.W."/>
            <person name="Hugenholtz P."/>
            <person name="Polz M.F."/>
            <person name="Zhang T."/>
        </authorList>
    </citation>
    <scope>NUCLEOTIDE SEQUENCE</scope>
    <source>
        <strain evidence="2">HKST-UBA12</strain>
    </source>
</reference>
<evidence type="ECO:0000313" key="3">
    <source>
        <dbReference type="Proteomes" id="UP000760819"/>
    </source>
</evidence>
<organism evidence="2 3">
    <name type="scientific">Candidatus Dojkabacteria bacterium</name>
    <dbReference type="NCBI Taxonomy" id="2099670"/>
    <lineage>
        <taxon>Bacteria</taxon>
        <taxon>Candidatus Dojkabacteria</taxon>
    </lineage>
</organism>
<sequence>MQKDNGSNHVNSTQWEFTIAGDATPISDPTADPTTTLPDTAIFGEQVDTILIGLIALILGLLLLAQANSVHHYLRASKEIE</sequence>